<reference evidence="1 2" key="1">
    <citation type="submission" date="2017-03" db="EMBL/GenBank/DDBJ databases">
        <title>Genome sequence of Sphingomonas mucosissima DSM 17494.</title>
        <authorList>
            <person name="Poehlein A."/>
            <person name="Wuebbeler J.H."/>
            <person name="Steinbuechel A."/>
            <person name="Daniel R."/>
        </authorList>
    </citation>
    <scope>NUCLEOTIDE SEQUENCE [LARGE SCALE GENOMIC DNA]</scope>
    <source>
        <strain evidence="1 2">DSM 17494</strain>
    </source>
</reference>
<dbReference type="RefSeq" id="WP_088331765.1">
    <property type="nucleotide sequence ID" value="NZ_NBBJ01000001.1"/>
</dbReference>
<sequence>MNADRGRFLRANEVIRETGLSRTTIYRREREGNFPRRVRLSANAMGWWSADIDQWKEERRSLAVH</sequence>
<dbReference type="InterPro" id="IPR052931">
    <property type="entry name" value="Prophage_regulatory_activator"/>
</dbReference>
<dbReference type="Pfam" id="PF05930">
    <property type="entry name" value="Phage_AlpA"/>
    <property type="match status" value="1"/>
</dbReference>
<dbReference type="Proteomes" id="UP000197783">
    <property type="component" value="Unassembled WGS sequence"/>
</dbReference>
<dbReference type="EMBL" id="NBBJ01000001">
    <property type="protein sequence ID" value="OWK32265.1"/>
    <property type="molecule type" value="Genomic_DNA"/>
</dbReference>
<dbReference type="SUPFAM" id="SSF46955">
    <property type="entry name" value="Putative DNA-binding domain"/>
    <property type="match status" value="1"/>
</dbReference>
<protein>
    <submittedName>
        <fullName evidence="1">Prophage CP4-57 regulatory protein (AlpA)</fullName>
    </submittedName>
</protein>
<dbReference type="OrthoDB" id="1525365at2"/>
<comment type="caution">
    <text evidence="1">The sequence shown here is derived from an EMBL/GenBank/DDBJ whole genome shotgun (WGS) entry which is preliminary data.</text>
</comment>
<organism evidence="1 2">
    <name type="scientific">Sphingomonas mucosissima</name>
    <dbReference type="NCBI Taxonomy" id="370959"/>
    <lineage>
        <taxon>Bacteria</taxon>
        <taxon>Pseudomonadati</taxon>
        <taxon>Pseudomonadota</taxon>
        <taxon>Alphaproteobacteria</taxon>
        <taxon>Sphingomonadales</taxon>
        <taxon>Sphingomonadaceae</taxon>
        <taxon>Sphingomonas</taxon>
    </lineage>
</organism>
<dbReference type="InterPro" id="IPR010260">
    <property type="entry name" value="AlpA"/>
</dbReference>
<keyword evidence="2" id="KW-1185">Reference proteome</keyword>
<gene>
    <name evidence="1" type="ORF">SPMU_05870</name>
</gene>
<dbReference type="InterPro" id="IPR009061">
    <property type="entry name" value="DNA-bd_dom_put_sf"/>
</dbReference>
<dbReference type="PANTHER" id="PTHR36154">
    <property type="entry name" value="DNA-BINDING TRANSCRIPTIONAL ACTIVATOR ALPA"/>
    <property type="match status" value="1"/>
</dbReference>
<proteinExistence type="predicted"/>
<evidence type="ECO:0000313" key="2">
    <source>
        <dbReference type="Proteomes" id="UP000197783"/>
    </source>
</evidence>
<evidence type="ECO:0000313" key="1">
    <source>
        <dbReference type="EMBL" id="OWK32265.1"/>
    </source>
</evidence>
<name>A0A245ZR93_9SPHN</name>
<accession>A0A245ZR93</accession>
<dbReference type="PANTHER" id="PTHR36154:SF1">
    <property type="entry name" value="DNA-BINDING TRANSCRIPTIONAL ACTIVATOR ALPA"/>
    <property type="match status" value="1"/>
</dbReference>
<dbReference type="Gene3D" id="1.10.238.160">
    <property type="match status" value="1"/>
</dbReference>
<dbReference type="AlphaFoldDB" id="A0A245ZR93"/>